<evidence type="ECO:0000313" key="3">
    <source>
        <dbReference type="EMBL" id="QID17096.1"/>
    </source>
</evidence>
<dbReference type="Gene3D" id="2.60.40.10">
    <property type="entry name" value="Immunoglobulins"/>
    <property type="match status" value="12"/>
</dbReference>
<evidence type="ECO:0000259" key="2">
    <source>
        <dbReference type="PROSITE" id="PS50234"/>
    </source>
</evidence>
<dbReference type="PROSITE" id="PS50234">
    <property type="entry name" value="VWFA"/>
    <property type="match status" value="1"/>
</dbReference>
<dbReference type="InterPro" id="IPR018511">
    <property type="entry name" value="Hemolysin-typ_Ca-bd_CS"/>
</dbReference>
<dbReference type="InterPro" id="IPR013783">
    <property type="entry name" value="Ig-like_fold"/>
</dbReference>
<dbReference type="SUPFAM" id="SSF53300">
    <property type="entry name" value="vWA-like"/>
    <property type="match status" value="1"/>
</dbReference>
<feature type="domain" description="VWFA" evidence="2">
    <location>
        <begin position="3635"/>
        <end position="3824"/>
    </location>
</feature>
<dbReference type="EMBL" id="CP048836">
    <property type="protein sequence ID" value="QID17096.1"/>
    <property type="molecule type" value="Genomic_DNA"/>
</dbReference>
<dbReference type="RefSeq" id="WP_173764261.1">
    <property type="nucleotide sequence ID" value="NZ_CP048836.1"/>
</dbReference>
<dbReference type="InterPro" id="IPR019960">
    <property type="entry name" value="T1SS_VCA0849"/>
</dbReference>
<proteinExistence type="predicted"/>
<dbReference type="InterPro" id="IPR036465">
    <property type="entry name" value="vWFA_dom_sf"/>
</dbReference>
<dbReference type="Proteomes" id="UP000501991">
    <property type="component" value="Chromosome"/>
</dbReference>
<reference evidence="3 4" key="1">
    <citation type="submission" date="2020-02" db="EMBL/GenBank/DDBJ databases">
        <title>Nitrogenibacter mangrovi gen. nov., sp. nov. isolated from mangrove sediment, a denitrifying betaproteobacterium.</title>
        <authorList>
            <person name="Liao H."/>
            <person name="Tian Y."/>
        </authorList>
    </citation>
    <scope>NUCLEOTIDE SEQUENCE [LARGE SCALE GENOMIC DNA]</scope>
    <source>
        <strain evidence="3 4">M9-3-2</strain>
    </source>
</reference>
<dbReference type="NCBIfam" id="TIGR01965">
    <property type="entry name" value="VCBS_repeat"/>
    <property type="match status" value="12"/>
</dbReference>
<dbReference type="NCBIfam" id="NF033682">
    <property type="entry name" value="retention_LapA"/>
    <property type="match status" value="1"/>
</dbReference>
<dbReference type="PROSITE" id="PS00330">
    <property type="entry name" value="HEMOLYSIN_CALCIUM"/>
    <property type="match status" value="3"/>
</dbReference>
<dbReference type="InterPro" id="IPR047777">
    <property type="entry name" value="LapA-like_RM"/>
</dbReference>
<dbReference type="CDD" id="cd00198">
    <property type="entry name" value="vWFA"/>
    <property type="match status" value="1"/>
</dbReference>
<evidence type="ECO:0000256" key="1">
    <source>
        <dbReference type="SAM" id="MobiDB-lite"/>
    </source>
</evidence>
<dbReference type="Pfam" id="PF13519">
    <property type="entry name" value="VWA_2"/>
    <property type="match status" value="1"/>
</dbReference>
<dbReference type="PRINTS" id="PR00313">
    <property type="entry name" value="CABNDNGRPT"/>
</dbReference>
<feature type="region of interest" description="Disordered" evidence="1">
    <location>
        <begin position="168"/>
        <end position="188"/>
    </location>
</feature>
<dbReference type="GO" id="GO:0005509">
    <property type="term" value="F:calcium ion binding"/>
    <property type="evidence" value="ECO:0007669"/>
    <property type="project" value="InterPro"/>
</dbReference>
<protein>
    <submittedName>
        <fullName evidence="3">Retention module-containing protein</fullName>
    </submittedName>
</protein>
<dbReference type="InterPro" id="IPR010221">
    <property type="entry name" value="VCBS_dom"/>
</dbReference>
<dbReference type="SMART" id="SM00327">
    <property type="entry name" value="VWA"/>
    <property type="match status" value="1"/>
</dbReference>
<gene>
    <name evidence="3" type="ORF">G3580_05240</name>
</gene>
<dbReference type="SUPFAM" id="SSF51120">
    <property type="entry name" value="beta-Roll"/>
    <property type="match status" value="1"/>
</dbReference>
<keyword evidence="4" id="KW-1185">Reference proteome</keyword>
<evidence type="ECO:0000313" key="4">
    <source>
        <dbReference type="Proteomes" id="UP000501991"/>
    </source>
</evidence>
<dbReference type="Gene3D" id="3.40.50.410">
    <property type="entry name" value="von Willebrand factor, type A domain"/>
    <property type="match status" value="1"/>
</dbReference>
<accession>A0A6C1B0G0</accession>
<dbReference type="InterPro" id="IPR011049">
    <property type="entry name" value="Serralysin-like_metalloprot_C"/>
</dbReference>
<dbReference type="NCBIfam" id="TIGR03661">
    <property type="entry name" value="T1SS_VCA0849"/>
    <property type="match status" value="1"/>
</dbReference>
<organism evidence="3 4">
    <name type="scientific">Nitrogeniibacter mangrovi</name>
    <dbReference type="NCBI Taxonomy" id="2016596"/>
    <lineage>
        <taxon>Bacteria</taxon>
        <taxon>Pseudomonadati</taxon>
        <taxon>Pseudomonadota</taxon>
        <taxon>Betaproteobacteria</taxon>
        <taxon>Rhodocyclales</taxon>
        <taxon>Zoogloeaceae</taxon>
        <taxon>Nitrogeniibacter</taxon>
    </lineage>
</organism>
<dbReference type="KEGG" id="azq:G3580_05240"/>
<sequence>MASDQPIATVVAVTGEAYVRNAEGDLRQLQPGDALHEGEVVVTRNGGEVELATSDGQVLDIQPNETVAMTPDLSETTRPAAEDSVLGNATIDQVIQTLEGDGTLDAVIEAPAAGLGGAGGGGEGNSFVRLARITESVDSLAFQFGLERVTTFPTFDNARAEGTVALDTQTTEASAKPPSIAIPDTDGSVNLTDSTLSEGAGATPGSFTLTAPGGLASIVIDGTVVTLAELEALGATPVTINTGRGTLVLVGYHAASGEVDYTYDPDPQDHSGGDVIDNISVEVVDQLGQSTSDTLDIALLDSVPVANNDTASVTEDSVATVSGNVYSNDTIGADGAPAGGAVTAATVNLGHGTLVLNADGSYTYTLDNTNSEVNALNAGDSLTDSYTYTITDADGSTSTATLSITIDGHTDGAPIITVPDTDGALNATDMTLAETAGATAGSFTVSAEAGIASVSVDGTSLTLAQLNALGTTPVTLSTGEGTLILNGYDAATGVVSYTYDPNVQDHSGGAVVDAIAIEVLDANGVSSTDSLDIAITDVGPTAAADTNAITEDATPNTVSGNVYTNDTIGADGAPVGGAVTAATVNLGHGTLVLNSDGSYTYTLDNANSEVNGLNSGESLTDSYTYTITDADGSTSTATLSITIDGHTDGAPIITVPDTDGGANATDMTLAETAGATAGSFTVSAEAGIASVSVDGTSLTLAQLNALSGSPITLNTGEGTLVLTGYDAATGTISYTYDPNVLTHTGGAPITDAIAIEVLDANGVSSTDSLDIAITDVGPTAAADTNAITEDATPNTVSGNVYTNDTIGADGAPVGGAVTAATVSLGHGTLVLNADGSYTYTLDNANSEVNGLNSGESLTDSYTYTITDADGSTSTATLSITIDGHTDGAPIITIPDTDGAANATDMTLAETAGATAGSFTVSAEAGIASVSVDGTSLTLAQLNALSGSPITLNTGEGTLVLTGYDAATGTISYTYDPNVLTHTGGAPITDAIAIEVLDANGVSSTDSLDIAITDVGPTAAADTNAITEDASPNTVSGNVYSNDTIGADGAPAGGAVTAATANLGHGTLVLNADGSYTYTLDNANSEVNALNAGDSLTDSYTYKITDADGSTSTATLSITIDGHTDGAPIITIPDTDGGANATDMTLAETAGATAGSFTVSAEAGIASVSVDGTSLSPTDLANLSTTPIALNTGEGTLILNGYDAATGVVSYTYDPNVQDHSGGAVVDAIAIEVLDANGVSSTDSLDIAITDVGPTAAADSNSITEDASPNTVSGNVYSNDTIGADGAPAGGAVTAATVNLGHGTLVLNSDGSYTYTLDNANSEVNGLNRGESLTDSYTYTITDADGSTSTATLSITIDGHTDGAPIITVPDTDGAANATDMTLAETAGATAGSFTVSAEAGIASVSVDGTSLSPTDLANLGTTPITLNTGEGTLVLTGYDAATGTVSYTYDPNVLTHTGGAPITDAIAIEVLDANGVSSTDSLDIAITDVDPTAAADTNAITEDASPNTVSGNVYTNDTIGADGAPAGGAVTAATVNLGHGTLVLNADGSYTYTLDNANSEVNGLNSGESLTDSYTYTITDADGSTSTATLSITIDGHTDGAPIITVPDTDGAANATDMTLAETAGATAGSFTISAEAGIASVSVDGTSLTLAQLNALSGSPVTLNTGEGTLVLTGYDAATGVVSYTYDPNVLTHTGGAPITDAIAIEVLDANGVSSTDSLDIAITDVGPTAAADSNSITEDASPNTVSGNVYSNDTIGADGAPAGGAVTAATVNLGHGTLVLNSDGSYTYTLDNANSEVNGLNRGESLTDSYTYTITDADGSTSTATLSITIDGHTDGAPIITVPDTDGAANATDMTLAETAGATAGSFTVSAEAGIASVSVDGTSLSPTDLANLGTTPITLNTGEGTLVLTGYDAATGTVSYTYDPNVLTHTGGAPITDAVAIEVLDANGVTSTDSLDIAITDVGPTAAADTNAITEDASPNTVSGNVYTNDTIGADGAPAGGAVTAATVNLGHGTLVLNADGSYTYTLDNANSEVNGLNSGESLTDSYTYTITDADGSTSTATLSITIDGHTDGAPIITVPDTDGAANATDMTLAETAGATAGSFTISAEAGIASVSVDGTSLTLAQLNALSGSPVTLNTGEGTLVLTGYDAATGVVSYTYDPNVLTHTGGAPITDAIAIEVLDANGVSSTDSLDIAITDVDPTAAADTNAITEDATPNTVSGNVYTNDTIGADGAPAGGAVTAATVNLGHGTLVLNSDGSYTYTLDNANSEVNALNAGDSLTDSYTYTITDADGSTSTATLSITIDGHTDGAPIVTIPDTDGALNDTDTTLAETAGATAGSFTVSAEAGIASVSVDGTSLSPSDLANLGTTPITLNTGEGTLILNGYDAATGTVSYTYDPNVLTHTGGAPITDAIAIAVLDANGVSRTDSLDIAITDVGPTAAADTNAITEDASPNSITGNVYTNDTIGADGAPAGGAVTAATVNLGHGTLVLNADGSYTYTLDNANSEVNGLNSGESLTDSYTYTITDADGSTSTATLSITIDGHADGAPIITIPDTDGAANATDMTLAETAGATAGSFTVSAEAGIASVSVDGTSLTLAQLNALSGSPVTLNTGEGTLVLTGYDAATGVVSYTYDPNVQDHSGGAVVDAIAIEVLDANGVTRTDSLDIAITDVGPTAAADTNAITEDASPNTVSGNVYSNDTIGADGAPVGGAVTAATVNLGHGTLVLNSDGSYTYTLDNANSEVNGLNRGESLTDSYTYTITDADGSTSTATLSITIDGHTDGAPIITVPDTDGAANATDMTLAETAGATAGSFTVSAEAGIASVSVDGTSLTLAQLNALGTTPVTLNTGEGTLVLTGYDAATGVVSYTYDPNVQDHSGGAVVDAIAIEVLDANGVSSTDSLDIAITDVGPTAAADSNSITEDATPNTVSGNVYSNDTIGADGAPAGGAVTAATVNLGHGTLVLNSDGSYTYTLDNANSEVNALNAGDSLTDSYTYTITDADGSTSTATLSITIDGHNDAPTVSGGVIAGVEDTAVLVHWADFGIADAESATADLHVQLSTLPTDGTLQFFDGTHWTDVSAGQSLSSAEILAGHLRFVPDANESGDNSFATAGTGDQHADYASFNFVALDADGGATPGTVSVDIAPVVDMPALSLGDTALDLSSGTVTDVLIPTSTGLTLDYFNAVATVDPTVAANADNLESALAGLAPDTSAVVTELGTGASAGAALDIPQDGAYRLTGVIFLEAGHSYELSGYRDDTMHIEIGGNTVYSEGFNNWGTYTSTAFVPAESGYYTFELYAYNGDGVGDISAQMSVDGGAAQALSAYSIYTDIGDVTAAGGQYSAFVGSSDGGYYPVRYSEGLEDAPIQLQDISATLVDTDGSEALGVTISAIPVGAVLSDGSHSFTAAAGSTVADVTAWDLSHLSITAPTDFNGNFDLTVTATSVETSTGDTASTSEVIAVSVLPVNDAPVVGSGSVSVSEEGLAGGLVDSIGNPVDTTDLTTQSGSLSVSDIEGDAVTLTLSGPDGITSGGVAVTWSGDGTAGSPLIGSAGGAEVLRASIDSDGNYTVTLSKAVDHPSGNGENVMGIDLTVTASDGAATSTSVLTVNVEDDAPMDIGARSETVSTLDTNLLVMLDVSGSMGTNDGVNGATRLQSAIDSINTLLDRYADFGDVAVRLVTFSTDASSVGSSWMSVDQARAALASLSAGGNTNYDAALAEAQNAFADAGAISGGQNISYFFSDGEPTLPSGSLGIDATEEVVWQDFLYQNGINSFSIGIGAGLTSTTSLDPIAYNGVSEQNTDAVLVTDFAQLDTVLGTTVVDSASGYLHTTGTIGSGNLMGADGGYLDSVTVEGSTYTYDPASNSIAVSGTNHATFDAASGALTITASNGGVLTVNVLSGAYTYSAPASVPSADAGVLLDYTMRDADGDATSSSLTIDVERMNVTLGTGTLTGTDGQDKLIGRETLHLNSVSGSVAAGSTGSAGGADQFGFTFDAAAAVGIYVSQISIDLQAGTDGNAVFNTAGSGSYGPTLGTLDGVAGSEVHMSAPDGSSTLMINFDAGAFTAGDSMHFGIDTSRLGSNTGADFASAGVHFTVTFSDGSTQTVTYASDGSGGASASAVIDTGVPPEGVTLDGGGGNDILVGTDLVDTLNGGDGNDTLYGGGGNDTLNGGDGNDLLVGGAGNDTLTGGLGADVFQWTLADKGTAGSPSVDHVTDFDTAPVGASAGDAIDLRDLLQGEAHAGTSMGNLDHYLHFEHSGGDTLVHVSSSGGFAGGYSAGSEDATIVLDGVDVFSGGLSTDQQVIQDMLTKGKLITD</sequence>
<dbReference type="Pfam" id="PF17963">
    <property type="entry name" value="Big_9"/>
    <property type="match status" value="12"/>
</dbReference>
<name>A0A6C1B0G0_9RHOO</name>
<dbReference type="InterPro" id="IPR001343">
    <property type="entry name" value="Hemolysn_Ca-bd"/>
</dbReference>
<dbReference type="Pfam" id="PF00353">
    <property type="entry name" value="HemolysinCabind"/>
    <property type="match status" value="1"/>
</dbReference>
<dbReference type="InterPro" id="IPR002035">
    <property type="entry name" value="VWF_A"/>
</dbReference>